<dbReference type="PANTHER" id="PTHR43133">
    <property type="entry name" value="RNA POLYMERASE ECF-TYPE SIGMA FACTO"/>
    <property type="match status" value="1"/>
</dbReference>
<evidence type="ECO:0000259" key="5">
    <source>
        <dbReference type="Pfam" id="PF08281"/>
    </source>
</evidence>
<dbReference type="GO" id="GO:0016987">
    <property type="term" value="F:sigma factor activity"/>
    <property type="evidence" value="ECO:0007669"/>
    <property type="project" value="UniProtKB-KW"/>
</dbReference>
<reference evidence="6 7" key="1">
    <citation type="submission" date="2019-01" db="EMBL/GenBank/DDBJ databases">
        <title>Altererythrobacter rhizovicinus sp. nov., isolated from the rhizosphere soil of Haloxylon ammodendron.</title>
        <authorList>
            <person name="Li H.-P."/>
            <person name="Gou J.-Y."/>
            <person name="Yao D."/>
            <person name="Han Q.-Q."/>
            <person name="Shao K.-Z."/>
            <person name="Zhao Q."/>
            <person name="Zhang J.-L."/>
        </authorList>
    </citation>
    <scope>NUCLEOTIDE SEQUENCE [LARGE SCALE GENOMIC DNA]</scope>
    <source>
        <strain evidence="6 7">AY-3R</strain>
    </source>
</reference>
<proteinExistence type="inferred from homology"/>
<name>A0A4Q2KM47_9SPHN</name>
<evidence type="ECO:0000256" key="4">
    <source>
        <dbReference type="ARBA" id="ARBA00023163"/>
    </source>
</evidence>
<dbReference type="SUPFAM" id="SSF88946">
    <property type="entry name" value="Sigma2 domain of RNA polymerase sigma factors"/>
    <property type="match status" value="1"/>
</dbReference>
<dbReference type="InterPro" id="IPR039425">
    <property type="entry name" value="RNA_pol_sigma-70-like"/>
</dbReference>
<evidence type="ECO:0000313" key="7">
    <source>
        <dbReference type="Proteomes" id="UP000293623"/>
    </source>
</evidence>
<comment type="similarity">
    <text evidence="1">Belongs to the sigma-70 factor family. ECF subfamily.</text>
</comment>
<protein>
    <submittedName>
        <fullName evidence="6">Sigma-70 family RNA polymerase sigma factor</fullName>
    </submittedName>
</protein>
<sequence length="186" mass="21223">MDGKRDTIAAWVAREILPHEQAVHAWLSRRWRGAIDPDDVIQEAYCRISNLGSVDHIENPVGYFRRTVHAVATDTMRRAGVINFTSMTEMEWLDVRDNEPLADRTIEADQELRRVDALLGELGEVCREAIRLRRIEGLSQRETARRLGVSEDVVRNHLVRGVKRVLRAMADQDADGSEAQRERAKG</sequence>
<keyword evidence="4" id="KW-0804">Transcription</keyword>
<dbReference type="NCBIfam" id="TIGR02937">
    <property type="entry name" value="sigma70-ECF"/>
    <property type="match status" value="1"/>
</dbReference>
<dbReference type="PANTHER" id="PTHR43133:SF63">
    <property type="entry name" value="RNA POLYMERASE SIGMA FACTOR FECI-RELATED"/>
    <property type="match status" value="1"/>
</dbReference>
<evidence type="ECO:0000256" key="3">
    <source>
        <dbReference type="ARBA" id="ARBA00023082"/>
    </source>
</evidence>
<dbReference type="GO" id="GO:0003677">
    <property type="term" value="F:DNA binding"/>
    <property type="evidence" value="ECO:0007669"/>
    <property type="project" value="InterPro"/>
</dbReference>
<evidence type="ECO:0000313" key="6">
    <source>
        <dbReference type="EMBL" id="RXZ66405.1"/>
    </source>
</evidence>
<dbReference type="InterPro" id="IPR013249">
    <property type="entry name" value="RNA_pol_sigma70_r4_t2"/>
</dbReference>
<organism evidence="6 7">
    <name type="scientific">Pelagerythrobacter rhizovicinus</name>
    <dbReference type="NCBI Taxonomy" id="2268576"/>
    <lineage>
        <taxon>Bacteria</taxon>
        <taxon>Pseudomonadati</taxon>
        <taxon>Pseudomonadota</taxon>
        <taxon>Alphaproteobacteria</taxon>
        <taxon>Sphingomonadales</taxon>
        <taxon>Erythrobacteraceae</taxon>
        <taxon>Pelagerythrobacter</taxon>
    </lineage>
</organism>
<dbReference type="GO" id="GO:0006352">
    <property type="term" value="P:DNA-templated transcription initiation"/>
    <property type="evidence" value="ECO:0007669"/>
    <property type="project" value="InterPro"/>
</dbReference>
<dbReference type="EMBL" id="SDPV01000001">
    <property type="protein sequence ID" value="RXZ66405.1"/>
    <property type="molecule type" value="Genomic_DNA"/>
</dbReference>
<keyword evidence="2" id="KW-0805">Transcription regulation</keyword>
<evidence type="ECO:0000256" key="2">
    <source>
        <dbReference type="ARBA" id="ARBA00023015"/>
    </source>
</evidence>
<dbReference type="Gene3D" id="1.10.10.10">
    <property type="entry name" value="Winged helix-like DNA-binding domain superfamily/Winged helix DNA-binding domain"/>
    <property type="match status" value="1"/>
</dbReference>
<keyword evidence="7" id="KW-1185">Reference proteome</keyword>
<dbReference type="RefSeq" id="WP_129523876.1">
    <property type="nucleotide sequence ID" value="NZ_SDPV01000001.1"/>
</dbReference>
<dbReference type="InterPro" id="IPR036388">
    <property type="entry name" value="WH-like_DNA-bd_sf"/>
</dbReference>
<dbReference type="SUPFAM" id="SSF88659">
    <property type="entry name" value="Sigma3 and sigma4 domains of RNA polymerase sigma factors"/>
    <property type="match status" value="1"/>
</dbReference>
<accession>A0A4Q2KM47</accession>
<comment type="caution">
    <text evidence="6">The sequence shown here is derived from an EMBL/GenBank/DDBJ whole genome shotgun (WGS) entry which is preliminary data.</text>
</comment>
<dbReference type="AlphaFoldDB" id="A0A4Q2KM47"/>
<dbReference type="InterPro" id="IPR014284">
    <property type="entry name" value="RNA_pol_sigma-70_dom"/>
</dbReference>
<dbReference type="InterPro" id="IPR013325">
    <property type="entry name" value="RNA_pol_sigma_r2"/>
</dbReference>
<dbReference type="OrthoDB" id="7628065at2"/>
<keyword evidence="3" id="KW-0731">Sigma factor</keyword>
<feature type="domain" description="RNA polymerase sigma factor 70 region 4 type 2" evidence="5">
    <location>
        <begin position="113"/>
        <end position="164"/>
    </location>
</feature>
<evidence type="ECO:0000256" key="1">
    <source>
        <dbReference type="ARBA" id="ARBA00010641"/>
    </source>
</evidence>
<gene>
    <name evidence="6" type="ORF">ETX26_06885</name>
</gene>
<dbReference type="Pfam" id="PF08281">
    <property type="entry name" value="Sigma70_r4_2"/>
    <property type="match status" value="1"/>
</dbReference>
<dbReference type="InterPro" id="IPR013324">
    <property type="entry name" value="RNA_pol_sigma_r3/r4-like"/>
</dbReference>
<dbReference type="Proteomes" id="UP000293623">
    <property type="component" value="Unassembled WGS sequence"/>
</dbReference>